<protein>
    <submittedName>
        <fullName evidence="2">Uncharacterized protein</fullName>
    </submittedName>
</protein>
<dbReference type="Proteomes" id="UP000032900">
    <property type="component" value="Unassembled WGS sequence"/>
</dbReference>
<comment type="caution">
    <text evidence="2">The sequence shown here is derived from an EMBL/GenBank/DDBJ whole genome shotgun (WGS) entry which is preliminary data.</text>
</comment>
<feature type="transmembrane region" description="Helical" evidence="1">
    <location>
        <begin position="28"/>
        <end position="50"/>
    </location>
</feature>
<dbReference type="STRING" id="1236989.JCM15548_228"/>
<keyword evidence="3" id="KW-1185">Reference proteome</keyword>
<reference evidence="2 3" key="1">
    <citation type="journal article" date="2015" name="Microbes Environ.">
        <title>Distribution and evolution of nitrogen fixation genes in the phylum bacteroidetes.</title>
        <authorList>
            <person name="Inoue J."/>
            <person name="Oshima K."/>
            <person name="Suda W."/>
            <person name="Sakamoto M."/>
            <person name="Iino T."/>
            <person name="Noda S."/>
            <person name="Hongoh Y."/>
            <person name="Hattori M."/>
            <person name="Ohkuma M."/>
        </authorList>
    </citation>
    <scope>NUCLEOTIDE SEQUENCE [LARGE SCALE GENOMIC DNA]</scope>
    <source>
        <strain evidence="2">JCM 15548</strain>
    </source>
</reference>
<accession>A0A0E9LSD3</accession>
<organism evidence="2 3">
    <name type="scientific">Geofilum rubicundum JCM 15548</name>
    <dbReference type="NCBI Taxonomy" id="1236989"/>
    <lineage>
        <taxon>Bacteria</taxon>
        <taxon>Pseudomonadati</taxon>
        <taxon>Bacteroidota</taxon>
        <taxon>Bacteroidia</taxon>
        <taxon>Marinilabiliales</taxon>
        <taxon>Marinilabiliaceae</taxon>
        <taxon>Geofilum</taxon>
    </lineage>
</organism>
<dbReference type="RefSeq" id="WP_369403655.1">
    <property type="nucleotide sequence ID" value="NZ_BAZW01000001.1"/>
</dbReference>
<keyword evidence="1" id="KW-0472">Membrane</keyword>
<evidence type="ECO:0000313" key="2">
    <source>
        <dbReference type="EMBL" id="GAO28164.1"/>
    </source>
</evidence>
<gene>
    <name evidence="2" type="ORF">JCM15548_228</name>
</gene>
<keyword evidence="1" id="KW-0812">Transmembrane</keyword>
<evidence type="ECO:0000313" key="3">
    <source>
        <dbReference type="Proteomes" id="UP000032900"/>
    </source>
</evidence>
<dbReference type="EMBL" id="BAZW01000001">
    <property type="protein sequence ID" value="GAO28164.1"/>
    <property type="molecule type" value="Genomic_DNA"/>
</dbReference>
<dbReference type="AlphaFoldDB" id="A0A0E9LSD3"/>
<evidence type="ECO:0000256" key="1">
    <source>
        <dbReference type="SAM" id="Phobius"/>
    </source>
</evidence>
<sequence length="59" mass="6910">MHDQLVPFVAIIPPLVTGLLDFNANNWFGFHLGYEKLMLNGAITFFMLWLMRKKQEKTI</sequence>
<name>A0A0E9LSD3_9BACT</name>
<proteinExistence type="predicted"/>
<keyword evidence="1" id="KW-1133">Transmembrane helix</keyword>